<gene>
    <name evidence="2" type="ORF">PCAR00345_LOCUS14308</name>
</gene>
<evidence type="ECO:0000313" key="2">
    <source>
        <dbReference type="EMBL" id="CAE0761696.1"/>
    </source>
</evidence>
<dbReference type="EMBL" id="HBIZ01022636">
    <property type="protein sequence ID" value="CAE0761696.1"/>
    <property type="molecule type" value="Transcribed_RNA"/>
</dbReference>
<dbReference type="SUPFAM" id="SSF51197">
    <property type="entry name" value="Clavaminate synthase-like"/>
    <property type="match status" value="1"/>
</dbReference>
<protein>
    <recommendedName>
        <fullName evidence="1">Non-haem dioxygenase N-terminal domain-containing protein</fullName>
    </recommendedName>
</protein>
<sequence>MPKQAATADGNADIVVLQYEDLLAGSDLTAEIERAFGYDGMGILTVAGVPGISDARDRLLPLAHRFAMLPEKTKAKYEHAGSFYAVGWSFGREKLQGRPDVSKGSYYANPLQDKPFDDAATIAAHPAFAEPNIWPSEELPALRGAFMEAGQLMHRVGCLVAAQCDAFVRARCDAYPADRLQHVIKTSRCCKGRLLHYFPIDTAGRECAASHEASDSAAAQSTDDEFSNCLQTLSNGRPCSLGCWWYRTCGEMAKMLNT</sequence>
<dbReference type="Pfam" id="PF14226">
    <property type="entry name" value="DIOX_N"/>
    <property type="match status" value="1"/>
</dbReference>
<organism evidence="2">
    <name type="scientific">Chrysotila carterae</name>
    <name type="common">Marine alga</name>
    <name type="synonym">Syracosphaera carterae</name>
    <dbReference type="NCBI Taxonomy" id="13221"/>
    <lineage>
        <taxon>Eukaryota</taxon>
        <taxon>Haptista</taxon>
        <taxon>Haptophyta</taxon>
        <taxon>Prymnesiophyceae</taxon>
        <taxon>Isochrysidales</taxon>
        <taxon>Isochrysidaceae</taxon>
        <taxon>Chrysotila</taxon>
    </lineage>
</organism>
<dbReference type="AlphaFoldDB" id="A0A7S4BCQ1"/>
<name>A0A7S4BCQ1_CHRCT</name>
<dbReference type="Gene3D" id="2.60.120.330">
    <property type="entry name" value="B-lactam Antibiotic, Isopenicillin N Synthase, Chain"/>
    <property type="match status" value="1"/>
</dbReference>
<feature type="domain" description="Non-haem dioxygenase N-terminal" evidence="1">
    <location>
        <begin position="25"/>
        <end position="137"/>
    </location>
</feature>
<dbReference type="PANTHER" id="PTHR48420:SF1">
    <property type="entry name" value="NON-HAEM DIOXYGENASE N-TERMINAL DOMAIN-CONTAINING PROTEIN"/>
    <property type="match status" value="1"/>
</dbReference>
<dbReference type="PANTHER" id="PTHR48420">
    <property type="entry name" value="NON-HAEM DIOXYGENASE N-TERMINAL DOMAIN-CONTAINING PROTEIN"/>
    <property type="match status" value="1"/>
</dbReference>
<dbReference type="InterPro" id="IPR027443">
    <property type="entry name" value="IPNS-like_sf"/>
</dbReference>
<proteinExistence type="predicted"/>
<accession>A0A7S4BCQ1</accession>
<reference evidence="2" key="1">
    <citation type="submission" date="2021-01" db="EMBL/GenBank/DDBJ databases">
        <authorList>
            <person name="Corre E."/>
            <person name="Pelletier E."/>
            <person name="Niang G."/>
            <person name="Scheremetjew M."/>
            <person name="Finn R."/>
            <person name="Kale V."/>
            <person name="Holt S."/>
            <person name="Cochrane G."/>
            <person name="Meng A."/>
            <person name="Brown T."/>
            <person name="Cohen L."/>
        </authorList>
    </citation>
    <scope>NUCLEOTIDE SEQUENCE</scope>
    <source>
        <strain evidence="2">CCMP645</strain>
    </source>
</reference>
<dbReference type="InterPro" id="IPR026992">
    <property type="entry name" value="DIOX_N"/>
</dbReference>
<evidence type="ECO:0000259" key="1">
    <source>
        <dbReference type="Pfam" id="PF14226"/>
    </source>
</evidence>